<dbReference type="PANTHER" id="PTHR23501">
    <property type="entry name" value="MAJOR FACILITATOR SUPERFAMILY"/>
    <property type="match status" value="1"/>
</dbReference>
<comment type="subcellular location">
    <subcellularLocation>
        <location evidence="1">Membrane</location>
        <topology evidence="1">Multi-pass membrane protein</topology>
    </subcellularLocation>
</comment>
<keyword evidence="4 5" id="KW-0472">Membrane</keyword>
<name>A0A7W6K0P1_9HYPH</name>
<feature type="transmembrane region" description="Helical" evidence="5">
    <location>
        <begin position="219"/>
        <end position="237"/>
    </location>
</feature>
<dbReference type="InterPro" id="IPR011701">
    <property type="entry name" value="MFS"/>
</dbReference>
<dbReference type="RefSeq" id="WP_183789069.1">
    <property type="nucleotide sequence ID" value="NZ_JACIDU010000002.1"/>
</dbReference>
<feature type="transmembrane region" description="Helical" evidence="5">
    <location>
        <begin position="373"/>
        <end position="395"/>
    </location>
</feature>
<dbReference type="GO" id="GO:0005886">
    <property type="term" value="C:plasma membrane"/>
    <property type="evidence" value="ECO:0007669"/>
    <property type="project" value="TreeGrafter"/>
</dbReference>
<evidence type="ECO:0000256" key="1">
    <source>
        <dbReference type="ARBA" id="ARBA00004141"/>
    </source>
</evidence>
<feature type="transmembrane region" description="Helical" evidence="5">
    <location>
        <begin position="150"/>
        <end position="172"/>
    </location>
</feature>
<dbReference type="Proteomes" id="UP000584824">
    <property type="component" value="Unassembled WGS sequence"/>
</dbReference>
<feature type="transmembrane region" description="Helical" evidence="5">
    <location>
        <begin position="178"/>
        <end position="199"/>
    </location>
</feature>
<evidence type="ECO:0000256" key="4">
    <source>
        <dbReference type="ARBA" id="ARBA00023136"/>
    </source>
</evidence>
<feature type="transmembrane region" description="Helical" evidence="5">
    <location>
        <begin position="92"/>
        <end position="115"/>
    </location>
</feature>
<evidence type="ECO:0000256" key="5">
    <source>
        <dbReference type="SAM" id="Phobius"/>
    </source>
</evidence>
<dbReference type="EMBL" id="JACIDU010000002">
    <property type="protein sequence ID" value="MBB4101975.1"/>
    <property type="molecule type" value="Genomic_DNA"/>
</dbReference>
<dbReference type="GO" id="GO:0022857">
    <property type="term" value="F:transmembrane transporter activity"/>
    <property type="evidence" value="ECO:0007669"/>
    <property type="project" value="InterPro"/>
</dbReference>
<keyword evidence="8" id="KW-1185">Reference proteome</keyword>
<gene>
    <name evidence="7" type="ORF">GGQ66_000503</name>
</gene>
<proteinExistence type="predicted"/>
<keyword evidence="3 5" id="KW-1133">Transmembrane helix</keyword>
<feature type="domain" description="Major facilitator superfamily (MFS) profile" evidence="6">
    <location>
        <begin position="27"/>
        <end position="473"/>
    </location>
</feature>
<feature type="transmembrane region" description="Helical" evidence="5">
    <location>
        <begin position="29"/>
        <end position="49"/>
    </location>
</feature>
<evidence type="ECO:0000256" key="2">
    <source>
        <dbReference type="ARBA" id="ARBA00022692"/>
    </source>
</evidence>
<feature type="transmembrane region" description="Helical" evidence="5">
    <location>
        <begin position="311"/>
        <end position="334"/>
    </location>
</feature>
<feature type="transmembrane region" description="Helical" evidence="5">
    <location>
        <begin position="61"/>
        <end position="83"/>
    </location>
</feature>
<accession>A0A7W6K0P1</accession>
<feature type="transmembrane region" description="Helical" evidence="5">
    <location>
        <begin position="449"/>
        <end position="468"/>
    </location>
</feature>
<keyword evidence="2 5" id="KW-0812">Transmembrane</keyword>
<evidence type="ECO:0000313" key="7">
    <source>
        <dbReference type="EMBL" id="MBB4101975.1"/>
    </source>
</evidence>
<dbReference type="Pfam" id="PF07690">
    <property type="entry name" value="MFS_1"/>
    <property type="match status" value="1"/>
</dbReference>
<feature type="transmembrane region" description="Helical" evidence="5">
    <location>
        <begin position="243"/>
        <end position="262"/>
    </location>
</feature>
<dbReference type="AlphaFoldDB" id="A0A7W6K0P1"/>
<feature type="transmembrane region" description="Helical" evidence="5">
    <location>
        <begin position="407"/>
        <end position="429"/>
    </location>
</feature>
<reference evidence="7 8" key="1">
    <citation type="submission" date="2020-08" db="EMBL/GenBank/DDBJ databases">
        <title>Genomic Encyclopedia of Type Strains, Phase IV (KMG-IV): sequencing the most valuable type-strain genomes for metagenomic binning, comparative biology and taxonomic classification.</title>
        <authorList>
            <person name="Goeker M."/>
        </authorList>
    </citation>
    <scope>NUCLEOTIDE SEQUENCE [LARGE SCALE GENOMIC DNA]</scope>
    <source>
        <strain evidence="7 8">DSM 26385</strain>
    </source>
</reference>
<feature type="transmembrane region" description="Helical" evidence="5">
    <location>
        <begin position="121"/>
        <end position="138"/>
    </location>
</feature>
<comment type="caution">
    <text evidence="7">The sequence shown here is derived from an EMBL/GenBank/DDBJ whole genome shotgun (WGS) entry which is preliminary data.</text>
</comment>
<dbReference type="InterPro" id="IPR020846">
    <property type="entry name" value="MFS_dom"/>
</dbReference>
<protein>
    <submittedName>
        <fullName evidence="7">MFS family permease</fullName>
    </submittedName>
</protein>
<evidence type="ECO:0000259" key="6">
    <source>
        <dbReference type="PROSITE" id="PS50850"/>
    </source>
</evidence>
<evidence type="ECO:0000256" key="3">
    <source>
        <dbReference type="ARBA" id="ARBA00022989"/>
    </source>
</evidence>
<dbReference type="InterPro" id="IPR036259">
    <property type="entry name" value="MFS_trans_sf"/>
</dbReference>
<dbReference type="PANTHER" id="PTHR23501:SF154">
    <property type="entry name" value="MULTIDRUG-EFFLUX TRANSPORTER RV1634-RELATED"/>
    <property type="match status" value="1"/>
</dbReference>
<sequence>MTETTATCPSVPRGRWADLFSRDLLPRTLLVSFGIGLHAFNEIAIAPVLPVAVLDLHGVRFLPWAWSLFYAGVVTGGVTATLLRQRFGARRALVAAGLLHLAGMVLGVTATVMAALIAGRLAHGLAAGWIVALCYGLIPSLFPARLIARVFSLEAAVWAVAALLGPMAGGLATELSGWRAGLAVAFPLLITFLAVALMVAPRGAGEKIGDGQVTLPGRVSPALCLAAVLILSLPSALPAEPAAALAIPAGILVSVLAFRFDVRQKVRFLPPGLFGFRTVTGRGSWVLFLMSAAHSTTTVFLALLLKRAFGLSPVWTGLVVVTMALSWSAVAIPAGNAESEAARRRLLHAGPLFEVAGMLLIAGGFAFHALPLIVLGQVAVGTAFALVWGLLNEAIVRDAAPEVRARVSAVLPTLATCGSIVGAGSAGWLAAVSGVSGGDAAAIAAQAPWLWLFGALSAGLAFAAVRGIRPAHTEG</sequence>
<dbReference type="PROSITE" id="PS50850">
    <property type="entry name" value="MFS"/>
    <property type="match status" value="1"/>
</dbReference>
<feature type="transmembrane region" description="Helical" evidence="5">
    <location>
        <begin position="283"/>
        <end position="305"/>
    </location>
</feature>
<dbReference type="Gene3D" id="1.20.1250.20">
    <property type="entry name" value="MFS general substrate transporter like domains"/>
    <property type="match status" value="2"/>
</dbReference>
<dbReference type="SUPFAM" id="SSF103473">
    <property type="entry name" value="MFS general substrate transporter"/>
    <property type="match status" value="1"/>
</dbReference>
<evidence type="ECO:0000313" key="8">
    <source>
        <dbReference type="Proteomes" id="UP000584824"/>
    </source>
</evidence>
<organism evidence="7 8">
    <name type="scientific">Allorhizobium borbori</name>
    <dbReference type="NCBI Taxonomy" id="485907"/>
    <lineage>
        <taxon>Bacteria</taxon>
        <taxon>Pseudomonadati</taxon>
        <taxon>Pseudomonadota</taxon>
        <taxon>Alphaproteobacteria</taxon>
        <taxon>Hyphomicrobiales</taxon>
        <taxon>Rhizobiaceae</taxon>
        <taxon>Rhizobium/Agrobacterium group</taxon>
        <taxon>Allorhizobium</taxon>
    </lineage>
</organism>
<feature type="transmembrane region" description="Helical" evidence="5">
    <location>
        <begin position="346"/>
        <end position="367"/>
    </location>
</feature>